<name>A0ABW8Z070_9FLAO</name>
<evidence type="ECO:0000313" key="1">
    <source>
        <dbReference type="EMBL" id="MFL9844815.1"/>
    </source>
</evidence>
<protein>
    <recommendedName>
        <fullName evidence="3">Peptidyl-prolyl cis-trans isomerase</fullName>
    </recommendedName>
</protein>
<comment type="caution">
    <text evidence="1">The sequence shown here is derived from an EMBL/GenBank/DDBJ whole genome shotgun (WGS) entry which is preliminary data.</text>
</comment>
<evidence type="ECO:0000313" key="2">
    <source>
        <dbReference type="Proteomes" id="UP001629156"/>
    </source>
</evidence>
<keyword evidence="2" id="KW-1185">Reference proteome</keyword>
<accession>A0ABW8Z070</accession>
<dbReference type="PROSITE" id="PS51257">
    <property type="entry name" value="PROKAR_LIPOPROTEIN"/>
    <property type="match status" value="1"/>
</dbReference>
<evidence type="ECO:0008006" key="3">
    <source>
        <dbReference type="Google" id="ProtNLM"/>
    </source>
</evidence>
<dbReference type="Proteomes" id="UP001629156">
    <property type="component" value="Unassembled WGS sequence"/>
</dbReference>
<organism evidence="1 2">
    <name type="scientific">Flavobacterium rhizosphaerae</name>
    <dbReference type="NCBI Taxonomy" id="3163298"/>
    <lineage>
        <taxon>Bacteria</taxon>
        <taxon>Pseudomonadati</taxon>
        <taxon>Bacteroidota</taxon>
        <taxon>Flavobacteriia</taxon>
        <taxon>Flavobacteriales</taxon>
        <taxon>Flavobacteriaceae</taxon>
        <taxon>Flavobacterium</taxon>
    </lineage>
</organism>
<sequence length="283" mass="33014">MAKRALWLLAGILACSCGYFKEEEQPKAVARVNNSYLQQEDIKGLVPPGTPKEDSIAIVKNYIDHWALQKLLYDAAVVNLDKEQQQEFDALVKQYTVDLYTKAYLEAIVKRSVDTVVTQQDLEAYYKENKDNFKTTETLVKLRYIRLPKDFAKFSTVNKRFLSGSKKDRQALNDMALQFKSYAFNDTTWVDMDQVYGKLPFIKPDNRDKYIADNLSYQYTDSTDVYLVKVNKVLPDNRVTPFEYIKPTLEQLIINNRKLELIKKFQKDITDDAIKNSKYEIYK</sequence>
<gene>
    <name evidence="1" type="ORF">ABS766_10340</name>
</gene>
<dbReference type="EMBL" id="JBELPZ010000009">
    <property type="protein sequence ID" value="MFL9844815.1"/>
    <property type="molecule type" value="Genomic_DNA"/>
</dbReference>
<dbReference type="RefSeq" id="WP_408085069.1">
    <property type="nucleotide sequence ID" value="NZ_JBELPZ010000009.1"/>
</dbReference>
<reference evidence="1 2" key="1">
    <citation type="submission" date="2024-06" db="EMBL/GenBank/DDBJ databases">
        <authorList>
            <person name="Kaempfer P."/>
            <person name="Viver T."/>
        </authorList>
    </citation>
    <scope>NUCLEOTIDE SEQUENCE [LARGE SCALE GENOMIC DNA]</scope>
    <source>
        <strain evidence="1 2">ST-119</strain>
    </source>
</reference>
<proteinExistence type="predicted"/>